<feature type="region of interest" description="Disordered" evidence="1">
    <location>
        <begin position="315"/>
        <end position="343"/>
    </location>
</feature>
<name>A0A814FZN0_9BILA</name>
<dbReference type="OrthoDB" id="10229181at2759"/>
<protein>
    <submittedName>
        <fullName evidence="2">Uncharacterized protein</fullName>
    </submittedName>
</protein>
<evidence type="ECO:0000256" key="1">
    <source>
        <dbReference type="SAM" id="MobiDB-lite"/>
    </source>
</evidence>
<gene>
    <name evidence="2" type="ORF">OXX778_LOCUS15847</name>
</gene>
<feature type="non-terminal residue" evidence="2">
    <location>
        <position position="343"/>
    </location>
</feature>
<dbReference type="Proteomes" id="UP000663879">
    <property type="component" value="Unassembled WGS sequence"/>
</dbReference>
<reference evidence="2" key="1">
    <citation type="submission" date="2021-02" db="EMBL/GenBank/DDBJ databases">
        <authorList>
            <person name="Nowell W R."/>
        </authorList>
    </citation>
    <scope>NUCLEOTIDE SEQUENCE</scope>
    <source>
        <strain evidence="2">Ploen Becks lab</strain>
    </source>
</reference>
<dbReference type="AlphaFoldDB" id="A0A814FZN0"/>
<proteinExistence type="predicted"/>
<comment type="caution">
    <text evidence="2">The sequence shown here is derived from an EMBL/GenBank/DDBJ whole genome shotgun (WGS) entry which is preliminary data.</text>
</comment>
<dbReference type="EMBL" id="CAJNOC010003586">
    <property type="protein sequence ID" value="CAF0989685.1"/>
    <property type="molecule type" value="Genomic_DNA"/>
</dbReference>
<evidence type="ECO:0000313" key="3">
    <source>
        <dbReference type="Proteomes" id="UP000663879"/>
    </source>
</evidence>
<evidence type="ECO:0000313" key="2">
    <source>
        <dbReference type="EMBL" id="CAF0989685.1"/>
    </source>
</evidence>
<sequence>LGNPKNIKFGNEYPLKDTDPTSPKILKVILKYVGSRSSCERETVKIQQLTQKATEVDIISLSSDEETINPIKNQSQNKRQRLDSDLSPIESITKAENNDQIYLEKRKVNYSEEKFEKRIKELENPEKVPILLQFSLNILKLYGSRADLCEIPIYNEDNDLTQYFLHDLHRNIKVSRLQKTALDALIKSEESNTSCFRKVVGSLIPDDEKWAIRNKEQMIRDFAKEITASYDYVKSEVERVAFPLKTAEDQVRKMSNEIRSDLKRQGYEFTENKGKNLKDNEFAYIITKRPSTTTRTMRRFSKNLSLYEKNDAEINEVKNDDANQSLDNDFVDYNENFNNDQDD</sequence>
<organism evidence="2 3">
    <name type="scientific">Brachionus calyciflorus</name>
    <dbReference type="NCBI Taxonomy" id="104777"/>
    <lineage>
        <taxon>Eukaryota</taxon>
        <taxon>Metazoa</taxon>
        <taxon>Spiralia</taxon>
        <taxon>Gnathifera</taxon>
        <taxon>Rotifera</taxon>
        <taxon>Eurotatoria</taxon>
        <taxon>Monogononta</taxon>
        <taxon>Pseudotrocha</taxon>
        <taxon>Ploima</taxon>
        <taxon>Brachionidae</taxon>
        <taxon>Brachionus</taxon>
    </lineage>
</organism>
<keyword evidence="3" id="KW-1185">Reference proteome</keyword>
<accession>A0A814FZN0</accession>